<comment type="caution">
    <text evidence="5">The sequence shown here is derived from an EMBL/GenBank/DDBJ whole genome shotgun (WGS) entry which is preliminary data.</text>
</comment>
<dbReference type="GO" id="GO:0009279">
    <property type="term" value="C:cell outer membrane"/>
    <property type="evidence" value="ECO:0007669"/>
    <property type="project" value="TreeGrafter"/>
</dbReference>
<accession>A0A1E7ZGQ5</accession>
<dbReference type="SUPFAM" id="SSF49373">
    <property type="entry name" value="Invasin/intimin cell-adhesion fragments"/>
    <property type="match status" value="6"/>
</dbReference>
<dbReference type="RefSeq" id="WP_070123246.1">
    <property type="nucleotide sequence ID" value="NZ_MDHN01000003.1"/>
</dbReference>
<dbReference type="EMBL" id="MDHN01000003">
    <property type="protein sequence ID" value="OFC72622.1"/>
    <property type="molecule type" value="Genomic_DNA"/>
</dbReference>
<dbReference type="STRING" id="1656094.BFC18_01855"/>
<proteinExistence type="inferred from homology"/>
<dbReference type="PROSITE" id="PS51127">
    <property type="entry name" value="BIG1"/>
    <property type="match status" value="4"/>
</dbReference>
<dbReference type="InterPro" id="IPR051715">
    <property type="entry name" value="Intimin-Invasin_domain"/>
</dbReference>
<dbReference type="SMART" id="SM00634">
    <property type="entry name" value="BID_1"/>
    <property type="match status" value="6"/>
</dbReference>
<dbReference type="PANTHER" id="PTHR39576:SF1">
    <property type="entry name" value="INVASIN"/>
    <property type="match status" value="1"/>
</dbReference>
<organism evidence="5 6">
    <name type="scientific">Alteromonas confluentis</name>
    <dbReference type="NCBI Taxonomy" id="1656094"/>
    <lineage>
        <taxon>Bacteria</taxon>
        <taxon>Pseudomonadati</taxon>
        <taxon>Pseudomonadota</taxon>
        <taxon>Gammaproteobacteria</taxon>
        <taxon>Alteromonadales</taxon>
        <taxon>Alteromonadaceae</taxon>
        <taxon>Alteromonas/Salinimonas group</taxon>
        <taxon>Alteromonas</taxon>
    </lineage>
</organism>
<keyword evidence="6" id="KW-1185">Reference proteome</keyword>
<dbReference type="PROSITE" id="PS51257">
    <property type="entry name" value="PROKAR_LIPOPROTEIN"/>
    <property type="match status" value="1"/>
</dbReference>
<feature type="domain" description="Big-1" evidence="4">
    <location>
        <begin position="564"/>
        <end position="660"/>
    </location>
</feature>
<evidence type="ECO:0000313" key="6">
    <source>
        <dbReference type="Proteomes" id="UP000175691"/>
    </source>
</evidence>
<evidence type="ECO:0000256" key="1">
    <source>
        <dbReference type="ARBA" id="ARBA00010116"/>
    </source>
</evidence>
<protein>
    <submittedName>
        <fullName evidence="5">Invasin</fullName>
    </submittedName>
</protein>
<dbReference type="InterPro" id="IPR003344">
    <property type="entry name" value="Big_1_dom"/>
</dbReference>
<evidence type="ECO:0000256" key="3">
    <source>
        <dbReference type="SAM" id="SignalP"/>
    </source>
</evidence>
<dbReference type="Pfam" id="PF02369">
    <property type="entry name" value="Big_1"/>
    <property type="match status" value="2"/>
</dbReference>
<feature type="domain" description="Big-1" evidence="4">
    <location>
        <begin position="161"/>
        <end position="267"/>
    </location>
</feature>
<name>A0A1E7ZGQ5_9ALTE</name>
<dbReference type="Gene3D" id="2.60.40.10">
    <property type="entry name" value="Immunoglobulins"/>
    <property type="match status" value="6"/>
</dbReference>
<feature type="signal peptide" evidence="3">
    <location>
        <begin position="1"/>
        <end position="21"/>
    </location>
</feature>
<feature type="domain" description="Big-1" evidence="4">
    <location>
        <begin position="368"/>
        <end position="454"/>
    </location>
</feature>
<evidence type="ECO:0000256" key="2">
    <source>
        <dbReference type="SAM" id="MobiDB-lite"/>
    </source>
</evidence>
<evidence type="ECO:0000259" key="4">
    <source>
        <dbReference type="PROSITE" id="PS51127"/>
    </source>
</evidence>
<gene>
    <name evidence="5" type="ORF">BFC18_01855</name>
</gene>
<dbReference type="Proteomes" id="UP000175691">
    <property type="component" value="Unassembled WGS sequence"/>
</dbReference>
<dbReference type="InterPro" id="IPR013783">
    <property type="entry name" value="Ig-like_fold"/>
</dbReference>
<sequence>MKTLSKSLTLFSMLLMLFACGGGGGSLERETSSGNTGGDTGTTTDPTYTVTLSLTDQAGETDRDLSSENPLTLTATVVDQDGAALADALVTFSLSNENLASFSNDTGTARTDDAGVATINLTASTASGDGQITATTPDGTTGTTTFSATGTGATSDNYTVALSLANAGGEADRDLSSENPLTLNFTAVNASGNPLTDALITFTLSNDDIAQFSNDTGTARTNDSGEATIGLLVGSSAGDGQVTATLPDGSTQTTTFSSAGASVVTEVPAEMEFYASSVLLPSSGSDSVELIALVKNSQSVLMEGVEVSFSAPASAGVEIQQVDDATLENGTASALLSTSNNAGNRFVTVTATAGDVVRTIEIEIDGTEVTINGSRSITINDSATLTLRVQDSDGTNIPNQSISLSTDIGTLSATEVTTGTNGQASVTYTGSESGTATISGAALGSTTTFTITVQEDDFAFTTVPTEEVPVAPDDAYEAGDYTTLTVSWSKDNAVFAGGNVTFTASRGDIRPGDETGTTDASGEISFDIASTNAGVAEITATGNDGAGNEVTATVEIEFIATDAHIMYVDASPDIIGPDGQTSTISAVVRDPAGNLVKNKVVSFNVNDTSTGTISPSQATTDSNGIASTVFTSAAVTSEEFVLITATVIDEPEVTAQVSMTVGNRAFDVSIGTGNLIQSPDDTTYLKEFAVFVADSAGRPIEGVSLTASIAPVPFVEGGNYYRGTWVWVEPRWIVGILDENDEVSAGYTSICANEDINDNGMLDYEEDANEDSFLTPGIVGTVSFEGGIDETDANGQATLQLRYPRAYGQFYEANITVFAQSTGSESKASMYYKYGVASDDLTNLDVPPPSSPFGTSLPDDPNDRFTRIVFCGAN</sequence>
<comment type="similarity">
    <text evidence="1">Belongs to the intimin/invasin family.</text>
</comment>
<dbReference type="PANTHER" id="PTHR39576">
    <property type="entry name" value="ATTACHING AND EFFACING PROTEIN HOMOLOG-RELATED-RELATED"/>
    <property type="match status" value="1"/>
</dbReference>
<feature type="chain" id="PRO_5009209876" evidence="3">
    <location>
        <begin position="22"/>
        <end position="874"/>
    </location>
</feature>
<reference evidence="5 6" key="1">
    <citation type="submission" date="2016-08" db="EMBL/GenBank/DDBJ databases">
        <authorList>
            <person name="Seilhamer J.J."/>
        </authorList>
    </citation>
    <scope>NUCLEOTIDE SEQUENCE [LARGE SCALE GENOMIC DNA]</scope>
    <source>
        <strain evidence="5 6">KCTC 42603</strain>
    </source>
</reference>
<feature type="domain" description="Big-1" evidence="4">
    <location>
        <begin position="51"/>
        <end position="151"/>
    </location>
</feature>
<dbReference type="OrthoDB" id="5620247at2"/>
<dbReference type="InterPro" id="IPR008964">
    <property type="entry name" value="Invasin/intimin_cell_adhesion"/>
</dbReference>
<keyword evidence="3" id="KW-0732">Signal</keyword>
<feature type="region of interest" description="Disordered" evidence="2">
    <location>
        <begin position="26"/>
        <end position="48"/>
    </location>
</feature>
<evidence type="ECO:0000313" key="5">
    <source>
        <dbReference type="EMBL" id="OFC72622.1"/>
    </source>
</evidence>
<dbReference type="AlphaFoldDB" id="A0A1E7ZGQ5"/>